<evidence type="ECO:0000256" key="1">
    <source>
        <dbReference type="SAM" id="Phobius"/>
    </source>
</evidence>
<proteinExistence type="predicted"/>
<sequence>MLKTVRLRRINVWQAAKIAAIIYLLLFAVIFIPLGLFMTALPTPDTGVDSGVWQAFGTAFFFVAPLLYAFFGFIFTAIACAVYNLVAGWTGGIEIQTESVATDPDLYQ</sequence>
<dbReference type="EMBL" id="CP047897">
    <property type="protein sequence ID" value="QHL88482.1"/>
    <property type="molecule type" value="Genomic_DNA"/>
</dbReference>
<name>A0A6P1P273_9BACT</name>
<protein>
    <recommendedName>
        <fullName evidence="4">DUF3566 domain-containing protein</fullName>
    </recommendedName>
</protein>
<evidence type="ECO:0000313" key="3">
    <source>
        <dbReference type="Proteomes" id="UP000464214"/>
    </source>
</evidence>
<keyword evidence="1" id="KW-0472">Membrane</keyword>
<evidence type="ECO:0000313" key="2">
    <source>
        <dbReference type="EMBL" id="QHL88482.1"/>
    </source>
</evidence>
<dbReference type="AlphaFoldDB" id="A0A6P1P273"/>
<feature type="transmembrane region" description="Helical" evidence="1">
    <location>
        <begin position="21"/>
        <end position="41"/>
    </location>
</feature>
<gene>
    <name evidence="2" type="ORF">GU926_14000</name>
</gene>
<accession>A0A6P1P273</accession>
<evidence type="ECO:0008006" key="4">
    <source>
        <dbReference type="Google" id="ProtNLM"/>
    </source>
</evidence>
<dbReference type="KEGG" id="nib:GU926_14000"/>
<dbReference type="RefSeq" id="WP_160692927.1">
    <property type="nucleotide sequence ID" value="NZ_CP047897.1"/>
</dbReference>
<keyword evidence="1" id="KW-1133">Transmembrane helix</keyword>
<organism evidence="2 3">
    <name type="scientific">Nibribacter ruber</name>
    <dbReference type="NCBI Taxonomy" id="2698458"/>
    <lineage>
        <taxon>Bacteria</taxon>
        <taxon>Pseudomonadati</taxon>
        <taxon>Bacteroidota</taxon>
        <taxon>Cytophagia</taxon>
        <taxon>Cytophagales</taxon>
        <taxon>Hymenobacteraceae</taxon>
        <taxon>Nibribacter</taxon>
    </lineage>
</organism>
<feature type="transmembrane region" description="Helical" evidence="1">
    <location>
        <begin position="53"/>
        <end position="86"/>
    </location>
</feature>
<keyword evidence="3" id="KW-1185">Reference proteome</keyword>
<keyword evidence="1" id="KW-0812">Transmembrane</keyword>
<dbReference type="Proteomes" id="UP000464214">
    <property type="component" value="Chromosome"/>
</dbReference>
<reference evidence="2 3" key="1">
    <citation type="submission" date="2020-01" db="EMBL/GenBank/DDBJ databases">
        <authorList>
            <person name="Kim M."/>
        </authorList>
    </citation>
    <scope>NUCLEOTIDE SEQUENCE [LARGE SCALE GENOMIC DNA]</scope>
    <source>
        <strain evidence="2 3">BT10</strain>
    </source>
</reference>